<evidence type="ECO:0000313" key="7">
    <source>
        <dbReference type="Proteomes" id="UP001159641"/>
    </source>
</evidence>
<dbReference type="Gene3D" id="6.10.250.1820">
    <property type="match status" value="1"/>
</dbReference>
<organism evidence="6 7">
    <name type="scientific">Eschrichtius robustus</name>
    <name type="common">California gray whale</name>
    <name type="synonym">Eschrichtius gibbosus</name>
    <dbReference type="NCBI Taxonomy" id="9764"/>
    <lineage>
        <taxon>Eukaryota</taxon>
        <taxon>Metazoa</taxon>
        <taxon>Chordata</taxon>
        <taxon>Craniata</taxon>
        <taxon>Vertebrata</taxon>
        <taxon>Euteleostomi</taxon>
        <taxon>Mammalia</taxon>
        <taxon>Eutheria</taxon>
        <taxon>Laurasiatheria</taxon>
        <taxon>Artiodactyla</taxon>
        <taxon>Whippomorpha</taxon>
        <taxon>Cetacea</taxon>
        <taxon>Mysticeti</taxon>
        <taxon>Eschrichtiidae</taxon>
        <taxon>Eschrichtius</taxon>
    </lineage>
</organism>
<dbReference type="Proteomes" id="UP001159641">
    <property type="component" value="Unassembled WGS sequence"/>
</dbReference>
<dbReference type="GO" id="GO:0004857">
    <property type="term" value="F:enzyme inhibitor activity"/>
    <property type="evidence" value="ECO:0007669"/>
    <property type="project" value="TreeGrafter"/>
</dbReference>
<protein>
    <recommendedName>
        <fullName evidence="5">cGMP-dependent protein kinase interacting domain-containing protein</fullName>
    </recommendedName>
</protein>
<feature type="region of interest" description="Disordered" evidence="4">
    <location>
        <begin position="41"/>
        <end position="73"/>
    </location>
</feature>
<dbReference type="AlphaFoldDB" id="A0AB34GJ32"/>
<dbReference type="GO" id="GO:0031672">
    <property type="term" value="C:A band"/>
    <property type="evidence" value="ECO:0007669"/>
    <property type="project" value="TreeGrafter"/>
</dbReference>
<evidence type="ECO:0000259" key="5">
    <source>
        <dbReference type="Pfam" id="PF15898"/>
    </source>
</evidence>
<comment type="caution">
    <text evidence="6">The sequence shown here is derived from an EMBL/GenBank/DDBJ whole genome shotgun (WGS) entry which is preliminary data.</text>
</comment>
<keyword evidence="2" id="KW-0040">ANK repeat</keyword>
<proteinExistence type="predicted"/>
<dbReference type="InterPro" id="IPR031775">
    <property type="entry name" value="PRKG1_interact"/>
</dbReference>
<accession>A0AB34GJ32</accession>
<dbReference type="PANTHER" id="PTHR24179">
    <property type="entry name" value="PROTEIN PHOSPHATASE 1 REGULATORY SUBUNIT 12"/>
    <property type="match status" value="1"/>
</dbReference>
<feature type="domain" description="cGMP-dependent protein kinase interacting" evidence="5">
    <location>
        <begin position="164"/>
        <end position="195"/>
    </location>
</feature>
<dbReference type="Pfam" id="PF15898">
    <property type="entry name" value="PRKG1_interact"/>
    <property type="match status" value="2"/>
</dbReference>
<keyword evidence="1" id="KW-0677">Repeat</keyword>
<evidence type="ECO:0000256" key="4">
    <source>
        <dbReference type="SAM" id="MobiDB-lite"/>
    </source>
</evidence>
<name>A0AB34GJ32_ESCRO</name>
<dbReference type="EMBL" id="JAIQCJ010002242">
    <property type="protein sequence ID" value="KAJ8778515.1"/>
    <property type="molecule type" value="Genomic_DNA"/>
</dbReference>
<keyword evidence="3" id="KW-0175">Coiled coil</keyword>
<evidence type="ECO:0000256" key="2">
    <source>
        <dbReference type="ARBA" id="ARBA00023043"/>
    </source>
</evidence>
<dbReference type="GO" id="GO:0019208">
    <property type="term" value="F:phosphatase regulator activity"/>
    <property type="evidence" value="ECO:0007669"/>
    <property type="project" value="TreeGrafter"/>
</dbReference>
<feature type="coiled-coil region" evidence="3">
    <location>
        <begin position="162"/>
        <end position="196"/>
    </location>
</feature>
<gene>
    <name evidence="6" type="ORF">J1605_013484</name>
</gene>
<evidence type="ECO:0000256" key="3">
    <source>
        <dbReference type="SAM" id="Coils"/>
    </source>
</evidence>
<sequence>WGPDSLFSLPQLYESALTENQKLKTKLREAQLELADVKSKLEKMAQQKQDKTADRSSVLEMEKRERRALERKMSEMEEEMKVWRGALAVCLHPGLRGGSRAAREGCGRGEDEVSLCAAPTLALGSPGAPGAPHSLSGDRHGLRCKGMSSSRLEADLSGTRKNLHQLKQIQTLKQMNEQLQAENRALTRVVARLSEAIEGSDPQGL</sequence>
<reference evidence="6 7" key="1">
    <citation type="submission" date="2022-11" db="EMBL/GenBank/DDBJ databases">
        <title>Whole genome sequence of Eschrichtius robustus ER-17-0199.</title>
        <authorList>
            <person name="Bruniche-Olsen A."/>
            <person name="Black A.N."/>
            <person name="Fields C.J."/>
            <person name="Walden K."/>
            <person name="Dewoody J.A."/>
        </authorList>
    </citation>
    <scope>NUCLEOTIDE SEQUENCE [LARGE SCALE GENOMIC DNA]</scope>
    <source>
        <strain evidence="6">ER-17-0199</strain>
        <tissue evidence="6">Blubber</tissue>
    </source>
</reference>
<keyword evidence="7" id="KW-1185">Reference proteome</keyword>
<feature type="compositionally biased region" description="Basic and acidic residues" evidence="4">
    <location>
        <begin position="41"/>
        <end position="54"/>
    </location>
</feature>
<evidence type="ECO:0000313" key="6">
    <source>
        <dbReference type="EMBL" id="KAJ8778515.1"/>
    </source>
</evidence>
<feature type="compositionally biased region" description="Basic and acidic residues" evidence="4">
    <location>
        <begin position="60"/>
        <end position="73"/>
    </location>
</feature>
<feature type="domain" description="cGMP-dependent protein kinase interacting" evidence="5">
    <location>
        <begin position="11"/>
        <end position="83"/>
    </location>
</feature>
<feature type="non-terminal residue" evidence="6">
    <location>
        <position position="1"/>
    </location>
</feature>
<evidence type="ECO:0000256" key="1">
    <source>
        <dbReference type="ARBA" id="ARBA00022737"/>
    </source>
</evidence>
<dbReference type="PANTHER" id="PTHR24179:SF18">
    <property type="entry name" value="PROTEIN PHOSPHATASE 1 REGULATORY SUBUNIT 12B"/>
    <property type="match status" value="1"/>
</dbReference>
<dbReference type="GO" id="GO:0030018">
    <property type="term" value="C:Z disc"/>
    <property type="evidence" value="ECO:0007669"/>
    <property type="project" value="TreeGrafter"/>
</dbReference>
<dbReference type="InterPro" id="IPR051226">
    <property type="entry name" value="PP1_Regulatory_Subunit"/>
</dbReference>
<dbReference type="GO" id="GO:0019901">
    <property type="term" value="F:protein kinase binding"/>
    <property type="evidence" value="ECO:0007669"/>
    <property type="project" value="InterPro"/>
</dbReference>